<dbReference type="Pfam" id="PF20240">
    <property type="entry name" value="DUF6597"/>
    <property type="match status" value="1"/>
</dbReference>
<dbReference type="Proteomes" id="UP000681075">
    <property type="component" value="Unassembled WGS sequence"/>
</dbReference>
<protein>
    <recommendedName>
        <fullName evidence="4">HTH araC/xylS-type domain-containing protein</fullName>
    </recommendedName>
</protein>
<dbReference type="InterPro" id="IPR046532">
    <property type="entry name" value="DUF6597"/>
</dbReference>
<proteinExistence type="predicted"/>
<dbReference type="InterPro" id="IPR018060">
    <property type="entry name" value="HTH_AraC"/>
</dbReference>
<dbReference type="InterPro" id="IPR050204">
    <property type="entry name" value="AraC_XylS_family_regulators"/>
</dbReference>
<keyword evidence="6" id="KW-1185">Reference proteome</keyword>
<dbReference type="GO" id="GO:0003700">
    <property type="term" value="F:DNA-binding transcription factor activity"/>
    <property type="evidence" value="ECO:0007669"/>
    <property type="project" value="InterPro"/>
</dbReference>
<dbReference type="PROSITE" id="PS01124">
    <property type="entry name" value="HTH_ARAC_FAMILY_2"/>
    <property type="match status" value="1"/>
</dbReference>
<name>A0A8S8XAN0_9PROT</name>
<feature type="domain" description="HTH araC/xylS-type" evidence="4">
    <location>
        <begin position="140"/>
        <end position="240"/>
    </location>
</feature>
<evidence type="ECO:0000313" key="6">
    <source>
        <dbReference type="Proteomes" id="UP000681075"/>
    </source>
</evidence>
<dbReference type="AlphaFoldDB" id="A0A8S8XAN0"/>
<dbReference type="SMART" id="SM00342">
    <property type="entry name" value="HTH_ARAC"/>
    <property type="match status" value="1"/>
</dbReference>
<keyword evidence="2" id="KW-0238">DNA-binding</keyword>
<gene>
    <name evidence="5" type="ORF">TMPK1_20510</name>
</gene>
<evidence type="ECO:0000259" key="4">
    <source>
        <dbReference type="PROSITE" id="PS01124"/>
    </source>
</evidence>
<evidence type="ECO:0000256" key="3">
    <source>
        <dbReference type="ARBA" id="ARBA00023163"/>
    </source>
</evidence>
<keyword evidence="3" id="KW-0804">Transcription</keyword>
<dbReference type="Gene3D" id="1.10.10.60">
    <property type="entry name" value="Homeodomain-like"/>
    <property type="match status" value="1"/>
</dbReference>
<dbReference type="GO" id="GO:0043565">
    <property type="term" value="F:sequence-specific DNA binding"/>
    <property type="evidence" value="ECO:0007669"/>
    <property type="project" value="InterPro"/>
</dbReference>
<evidence type="ECO:0000256" key="1">
    <source>
        <dbReference type="ARBA" id="ARBA00023015"/>
    </source>
</evidence>
<organism evidence="5 6">
    <name type="scientific">Roseiterribacter gracilis</name>
    <dbReference type="NCBI Taxonomy" id="2812848"/>
    <lineage>
        <taxon>Bacteria</taxon>
        <taxon>Pseudomonadati</taxon>
        <taxon>Pseudomonadota</taxon>
        <taxon>Alphaproteobacteria</taxon>
        <taxon>Rhodospirillales</taxon>
        <taxon>Roseiterribacteraceae</taxon>
        <taxon>Roseiterribacter</taxon>
    </lineage>
</organism>
<dbReference type="Pfam" id="PF12833">
    <property type="entry name" value="HTH_18"/>
    <property type="match status" value="1"/>
</dbReference>
<dbReference type="EMBL" id="BOPV01000001">
    <property type="protein sequence ID" value="GIL39814.1"/>
    <property type="molecule type" value="Genomic_DNA"/>
</dbReference>
<keyword evidence="1" id="KW-0805">Transcription regulation</keyword>
<dbReference type="PANTHER" id="PTHR46796">
    <property type="entry name" value="HTH-TYPE TRANSCRIPTIONAL ACTIVATOR RHAS-RELATED"/>
    <property type="match status" value="1"/>
</dbReference>
<reference evidence="5" key="1">
    <citation type="submission" date="2021-02" db="EMBL/GenBank/DDBJ databases">
        <title>Genome sequence of Rhodospirillales sp. strain TMPK1 isolated from soil.</title>
        <authorList>
            <person name="Nakai R."/>
            <person name="Kusada H."/>
            <person name="Tamaki H."/>
        </authorList>
    </citation>
    <scope>NUCLEOTIDE SEQUENCE</scope>
    <source>
        <strain evidence="5">TMPK1</strain>
    </source>
</reference>
<sequence>MAHSYQEEAPPASLADHVQCVWRYTAGHDLTPQRIPPDGRAELILHRGTPYEEWRDGAWHAQPRVLFAGQLTRPLLLRAPGPVDVVGVRFKPAGAWAFLGETLASATDRRLALVDAPSDEAALFAYVAQHIASHPDLRDEAVERAVEVILAGGGDNLDALCATSGLTPRNLQRRFSTVVGVSPRMLKSLVRFRRVFDALQGTTLSTWSAAAQAAGYFDHPQMARDFQRFVGCSASEFVANGAGLATSLAELDLVVNIQGSDDEDR</sequence>
<evidence type="ECO:0000313" key="5">
    <source>
        <dbReference type="EMBL" id="GIL39814.1"/>
    </source>
</evidence>
<comment type="caution">
    <text evidence="5">The sequence shown here is derived from an EMBL/GenBank/DDBJ whole genome shotgun (WGS) entry which is preliminary data.</text>
</comment>
<dbReference type="RefSeq" id="WP_420242933.1">
    <property type="nucleotide sequence ID" value="NZ_BOPV01000001.1"/>
</dbReference>
<evidence type="ECO:0000256" key="2">
    <source>
        <dbReference type="ARBA" id="ARBA00023125"/>
    </source>
</evidence>
<accession>A0A8S8XAN0</accession>